<dbReference type="PANTHER" id="PTHR33991:SF1">
    <property type="entry name" value="DNA REPAIR PROTEIN RECO"/>
    <property type="match status" value="1"/>
</dbReference>
<dbReference type="HAMAP" id="MF_00201">
    <property type="entry name" value="RecO"/>
    <property type="match status" value="1"/>
</dbReference>
<organism evidence="9 10">
    <name type="scientific">Denitrobaculum tricleocarpae</name>
    <dbReference type="NCBI Taxonomy" id="2591009"/>
    <lineage>
        <taxon>Bacteria</taxon>
        <taxon>Pseudomonadati</taxon>
        <taxon>Pseudomonadota</taxon>
        <taxon>Alphaproteobacteria</taxon>
        <taxon>Rhodospirillales</taxon>
        <taxon>Rhodospirillaceae</taxon>
        <taxon>Denitrobaculum</taxon>
    </lineage>
</organism>
<keyword evidence="10" id="KW-1185">Reference proteome</keyword>
<dbReference type="EMBL" id="VHSH01000003">
    <property type="protein sequence ID" value="TQV80954.1"/>
    <property type="molecule type" value="Genomic_DNA"/>
</dbReference>
<dbReference type="AlphaFoldDB" id="A0A545TUQ7"/>
<evidence type="ECO:0000256" key="4">
    <source>
        <dbReference type="ARBA" id="ARBA00023172"/>
    </source>
</evidence>
<gene>
    <name evidence="7 9" type="primary">recO</name>
    <name evidence="9" type="ORF">FKG95_10560</name>
</gene>
<feature type="domain" description="DNA replication/recombination mediator RecO N-terminal" evidence="8">
    <location>
        <begin position="1"/>
        <end position="70"/>
    </location>
</feature>
<keyword evidence="5 7" id="KW-0234">DNA repair</keyword>
<dbReference type="GO" id="GO:0043590">
    <property type="term" value="C:bacterial nucleoid"/>
    <property type="evidence" value="ECO:0007669"/>
    <property type="project" value="TreeGrafter"/>
</dbReference>
<dbReference type="PANTHER" id="PTHR33991">
    <property type="entry name" value="DNA REPAIR PROTEIN RECO"/>
    <property type="match status" value="1"/>
</dbReference>
<evidence type="ECO:0000313" key="10">
    <source>
        <dbReference type="Proteomes" id="UP000315252"/>
    </source>
</evidence>
<dbReference type="InterPro" id="IPR003717">
    <property type="entry name" value="RecO"/>
</dbReference>
<accession>A0A545TUQ7</accession>
<evidence type="ECO:0000256" key="1">
    <source>
        <dbReference type="ARBA" id="ARBA00007452"/>
    </source>
</evidence>
<dbReference type="Gene3D" id="2.40.50.140">
    <property type="entry name" value="Nucleic acid-binding proteins"/>
    <property type="match status" value="1"/>
</dbReference>
<proteinExistence type="inferred from homology"/>
<dbReference type="NCBIfam" id="TIGR00613">
    <property type="entry name" value="reco"/>
    <property type="match status" value="1"/>
</dbReference>
<dbReference type="GO" id="GO:0006302">
    <property type="term" value="P:double-strand break repair"/>
    <property type="evidence" value="ECO:0007669"/>
    <property type="project" value="TreeGrafter"/>
</dbReference>
<dbReference type="SUPFAM" id="SSF57863">
    <property type="entry name" value="ArfGap/RecO-like zinc finger"/>
    <property type="match status" value="1"/>
</dbReference>
<evidence type="ECO:0000259" key="8">
    <source>
        <dbReference type="Pfam" id="PF11967"/>
    </source>
</evidence>
<protein>
    <recommendedName>
        <fullName evidence="2 7">DNA repair protein RecO</fullName>
    </recommendedName>
    <alternativeName>
        <fullName evidence="6 7">Recombination protein O</fullName>
    </alternativeName>
</protein>
<dbReference type="InterPro" id="IPR037278">
    <property type="entry name" value="ARFGAP/RecO"/>
</dbReference>
<reference evidence="9 10" key="1">
    <citation type="submission" date="2019-06" db="EMBL/GenBank/DDBJ databases">
        <title>Whole genome sequence for Rhodospirillaceae sp. R148.</title>
        <authorList>
            <person name="Wang G."/>
        </authorList>
    </citation>
    <scope>NUCLEOTIDE SEQUENCE [LARGE SCALE GENOMIC DNA]</scope>
    <source>
        <strain evidence="9 10">R148</strain>
    </source>
</reference>
<comment type="function">
    <text evidence="7">Involved in DNA repair and RecF pathway recombination.</text>
</comment>
<dbReference type="InterPro" id="IPR022572">
    <property type="entry name" value="DNA_rep/recomb_RecO_N"/>
</dbReference>
<dbReference type="Pfam" id="PF11967">
    <property type="entry name" value="RecO_N"/>
    <property type="match status" value="1"/>
</dbReference>
<evidence type="ECO:0000256" key="6">
    <source>
        <dbReference type="ARBA" id="ARBA00033409"/>
    </source>
</evidence>
<comment type="similarity">
    <text evidence="1 7">Belongs to the RecO family.</text>
</comment>
<keyword evidence="4 7" id="KW-0233">DNA recombination</keyword>
<dbReference type="OrthoDB" id="9804792at2"/>
<sequence>MEWTDDGIVLSVRPHGETAAIIHVLTPERGRHAGLVQGGQGRKARAIYQPGNRLVVTWSGRLADNLGSFKCELETSHAARLLDQPRRLTALTAAAAICERALPEREAHPACFHGFLALLDALEGDHWAEIYVRWELGLLADLGFGLDLSACAAGGDNDQLAYVSPRTGRAVSLAAGEPYRDRLLPLPPFLIGRGAGGPEEVAQGLQLSSYFLERSVFHLQDRPLPPARERLAALFPLPGQDDDPT</sequence>
<comment type="caution">
    <text evidence="9">The sequence shown here is derived from an EMBL/GenBank/DDBJ whole genome shotgun (WGS) entry which is preliminary data.</text>
</comment>
<dbReference type="Proteomes" id="UP000315252">
    <property type="component" value="Unassembled WGS sequence"/>
</dbReference>
<evidence type="ECO:0000313" key="9">
    <source>
        <dbReference type="EMBL" id="TQV80954.1"/>
    </source>
</evidence>
<evidence type="ECO:0000256" key="5">
    <source>
        <dbReference type="ARBA" id="ARBA00023204"/>
    </source>
</evidence>
<dbReference type="GO" id="GO:0006310">
    <property type="term" value="P:DNA recombination"/>
    <property type="evidence" value="ECO:0007669"/>
    <property type="project" value="UniProtKB-UniRule"/>
</dbReference>
<dbReference type="Pfam" id="PF02565">
    <property type="entry name" value="RecO_C"/>
    <property type="match status" value="1"/>
</dbReference>
<dbReference type="SUPFAM" id="SSF50249">
    <property type="entry name" value="Nucleic acid-binding proteins"/>
    <property type="match status" value="1"/>
</dbReference>
<name>A0A545TUQ7_9PROT</name>
<evidence type="ECO:0000256" key="3">
    <source>
        <dbReference type="ARBA" id="ARBA00022763"/>
    </source>
</evidence>
<evidence type="ECO:0000256" key="2">
    <source>
        <dbReference type="ARBA" id="ARBA00021310"/>
    </source>
</evidence>
<dbReference type="InterPro" id="IPR042242">
    <property type="entry name" value="RecO_C"/>
</dbReference>
<keyword evidence="3 7" id="KW-0227">DNA damage</keyword>
<evidence type="ECO:0000256" key="7">
    <source>
        <dbReference type="HAMAP-Rule" id="MF_00201"/>
    </source>
</evidence>
<dbReference type="Gene3D" id="1.20.1440.120">
    <property type="entry name" value="Recombination protein O, C-terminal domain"/>
    <property type="match status" value="1"/>
</dbReference>
<dbReference type="InterPro" id="IPR012340">
    <property type="entry name" value="NA-bd_OB-fold"/>
</dbReference>